<dbReference type="PANTHER" id="PTHR30620">
    <property type="entry name" value="PERIPLASMIC BETA-GLUCOSIDASE-RELATED"/>
    <property type="match status" value="1"/>
</dbReference>
<name>A0AAP0NTE0_9MAGN</name>
<evidence type="ECO:0000313" key="4">
    <source>
        <dbReference type="EMBL" id="KAK9115856.1"/>
    </source>
</evidence>
<evidence type="ECO:0000259" key="3">
    <source>
        <dbReference type="Pfam" id="PF01915"/>
    </source>
</evidence>
<dbReference type="SUPFAM" id="SSF52279">
    <property type="entry name" value="Beta-D-glucan exohydrolase, C-terminal domain"/>
    <property type="match status" value="1"/>
</dbReference>
<comment type="caution">
    <text evidence="4">The sequence shown here is derived from an EMBL/GenBank/DDBJ whole genome shotgun (WGS) entry which is preliminary data.</text>
</comment>
<accession>A0AAP0NTE0</accession>
<gene>
    <name evidence="4" type="ORF">Sjap_014803</name>
</gene>
<dbReference type="FunFam" id="3.40.50.1700:FF:000002">
    <property type="entry name" value="Glycosyl hydrolase family protein"/>
    <property type="match status" value="1"/>
</dbReference>
<dbReference type="InterPro" id="IPR002772">
    <property type="entry name" value="Glyco_hydro_3_C"/>
</dbReference>
<protein>
    <recommendedName>
        <fullName evidence="3">Glycoside hydrolase family 3 C-terminal domain-containing protein</fullName>
    </recommendedName>
</protein>
<feature type="domain" description="Glycoside hydrolase family 3 C-terminal" evidence="3">
    <location>
        <begin position="51"/>
        <end position="257"/>
    </location>
</feature>
<dbReference type="InterPro" id="IPR017853">
    <property type="entry name" value="GH"/>
</dbReference>
<dbReference type="InterPro" id="IPR036881">
    <property type="entry name" value="Glyco_hydro_3_C_sf"/>
</dbReference>
<sequence length="266" mass="29558">MDRIDDAVRRILRVKFVSGIFEHPMADRSLLGMVGDEKHREVAREAVRKSLVLLKNDKYLLPLDRKAPKILVVGTHANNIGYQCGGWTISGDGSSGNITIGTTILEGIKSRVSKHTQVVFEEKPDQQFMENNGDFSYAIAVVGELPYVETNGDNKELVLPIDGVETIKNVCGKMKCLVIVVSGRPVVIEPYVEMMDALVAAWLPGSEAGKGIADVIFGDFDFHGKLPRTWFRRVDQLPMNWGDSHYDPLYSFGFGLKMNLSRITSS</sequence>
<dbReference type="Gene3D" id="3.40.50.1700">
    <property type="entry name" value="Glycoside hydrolase family 3 C-terminal domain"/>
    <property type="match status" value="1"/>
</dbReference>
<evidence type="ECO:0000313" key="5">
    <source>
        <dbReference type="Proteomes" id="UP001417504"/>
    </source>
</evidence>
<evidence type="ECO:0000256" key="2">
    <source>
        <dbReference type="ARBA" id="ARBA00023295"/>
    </source>
</evidence>
<dbReference type="AlphaFoldDB" id="A0AAP0NTE0"/>
<dbReference type="GO" id="GO:0009251">
    <property type="term" value="P:glucan catabolic process"/>
    <property type="evidence" value="ECO:0007669"/>
    <property type="project" value="TreeGrafter"/>
</dbReference>
<keyword evidence="2" id="KW-0326">Glycosidase</keyword>
<dbReference type="Pfam" id="PF01915">
    <property type="entry name" value="Glyco_hydro_3_C"/>
    <property type="match status" value="1"/>
</dbReference>
<dbReference type="EMBL" id="JBBNAE010000006">
    <property type="protein sequence ID" value="KAK9115856.1"/>
    <property type="molecule type" value="Genomic_DNA"/>
</dbReference>
<dbReference type="Proteomes" id="UP001417504">
    <property type="component" value="Unassembled WGS sequence"/>
</dbReference>
<dbReference type="SUPFAM" id="SSF51445">
    <property type="entry name" value="(Trans)glycosidases"/>
    <property type="match status" value="1"/>
</dbReference>
<dbReference type="GO" id="GO:0008422">
    <property type="term" value="F:beta-glucosidase activity"/>
    <property type="evidence" value="ECO:0007669"/>
    <property type="project" value="TreeGrafter"/>
</dbReference>
<dbReference type="InterPro" id="IPR051915">
    <property type="entry name" value="Cellulose_Degrad_GH3"/>
</dbReference>
<organism evidence="4 5">
    <name type="scientific">Stephania japonica</name>
    <dbReference type="NCBI Taxonomy" id="461633"/>
    <lineage>
        <taxon>Eukaryota</taxon>
        <taxon>Viridiplantae</taxon>
        <taxon>Streptophyta</taxon>
        <taxon>Embryophyta</taxon>
        <taxon>Tracheophyta</taxon>
        <taxon>Spermatophyta</taxon>
        <taxon>Magnoliopsida</taxon>
        <taxon>Ranunculales</taxon>
        <taxon>Menispermaceae</taxon>
        <taxon>Menispermoideae</taxon>
        <taxon>Cissampelideae</taxon>
        <taxon>Stephania</taxon>
    </lineage>
</organism>
<keyword evidence="1" id="KW-0378">Hydrolase</keyword>
<evidence type="ECO:0000256" key="1">
    <source>
        <dbReference type="ARBA" id="ARBA00022801"/>
    </source>
</evidence>
<keyword evidence="5" id="KW-1185">Reference proteome</keyword>
<reference evidence="4 5" key="1">
    <citation type="submission" date="2024-01" db="EMBL/GenBank/DDBJ databases">
        <title>Genome assemblies of Stephania.</title>
        <authorList>
            <person name="Yang L."/>
        </authorList>
    </citation>
    <scope>NUCLEOTIDE SEQUENCE [LARGE SCALE GENOMIC DNA]</scope>
    <source>
        <strain evidence="4">QJT</strain>
        <tissue evidence="4">Leaf</tissue>
    </source>
</reference>
<dbReference type="PANTHER" id="PTHR30620:SF35">
    <property type="entry name" value="GLYCOSYL HYDROLASE FAMILY PROTEIN"/>
    <property type="match status" value="1"/>
</dbReference>
<proteinExistence type="predicted"/>